<organism evidence="1">
    <name type="scientific">uncultured Eubacteriales bacterium</name>
    <dbReference type="NCBI Taxonomy" id="172733"/>
    <lineage>
        <taxon>Bacteria</taxon>
        <taxon>Bacillati</taxon>
        <taxon>Bacillota</taxon>
        <taxon>Clostridia</taxon>
        <taxon>Eubacteriales</taxon>
        <taxon>environmental samples</taxon>
    </lineage>
</organism>
<proteinExistence type="predicted"/>
<name>A0A212KAR0_9FIRM</name>
<dbReference type="EMBL" id="FLUN01000001">
    <property type="protein sequence ID" value="SBW08756.1"/>
    <property type="molecule type" value="Genomic_DNA"/>
</dbReference>
<accession>A0A212KAR0</accession>
<dbReference type="AlphaFoldDB" id="A0A212KAR0"/>
<reference evidence="1" key="1">
    <citation type="submission" date="2016-04" db="EMBL/GenBank/DDBJ databases">
        <authorList>
            <person name="Evans L.H."/>
            <person name="Alamgir A."/>
            <person name="Owens N."/>
            <person name="Weber N.D."/>
            <person name="Virtaneva K."/>
            <person name="Barbian K."/>
            <person name="Babar A."/>
            <person name="Rosenke K."/>
        </authorList>
    </citation>
    <scope>NUCLEOTIDE SEQUENCE</scope>
    <source>
        <strain evidence="1">86</strain>
    </source>
</reference>
<sequence>MDGQASNPQNKYAHLESPDNEDKFFSIQVRRHRSGADLASLRFEKNGATVKVYTAKEKTFFIMSNMDDDYRRLWGDSHTMTIATIKASDLPRRLTEMLVTRHAY</sequence>
<evidence type="ECO:0000313" key="1">
    <source>
        <dbReference type="EMBL" id="SBW08756.1"/>
    </source>
</evidence>
<gene>
    <name evidence="1" type="ORF">KL86CLO1_12512</name>
</gene>
<protein>
    <submittedName>
        <fullName evidence="1">Uncharacterized protein</fullName>
    </submittedName>
</protein>